<organism evidence="1 2">
    <name type="scientific">Gemmobacter fulvus</name>
    <dbReference type="NCBI Taxonomy" id="2840474"/>
    <lineage>
        <taxon>Bacteria</taxon>
        <taxon>Pseudomonadati</taxon>
        <taxon>Pseudomonadota</taxon>
        <taxon>Alphaproteobacteria</taxon>
        <taxon>Rhodobacterales</taxon>
        <taxon>Paracoccaceae</taxon>
        <taxon>Gemmobacter</taxon>
    </lineage>
</organism>
<accession>A0A975S139</accession>
<name>A0A975S139_9RHOB</name>
<dbReference type="Pfam" id="PF11164">
    <property type="entry name" value="DUF2948"/>
    <property type="match status" value="1"/>
</dbReference>
<protein>
    <submittedName>
        <fullName evidence="1">DUF2948 family protein</fullName>
    </submittedName>
</protein>
<dbReference type="KEGG" id="gfu:KM031_12450"/>
<dbReference type="InterPro" id="IPR021335">
    <property type="entry name" value="DUF2948"/>
</dbReference>
<dbReference type="RefSeq" id="WP_215507432.1">
    <property type="nucleotide sequence ID" value="NZ_CP076361.1"/>
</dbReference>
<evidence type="ECO:0000313" key="1">
    <source>
        <dbReference type="EMBL" id="QWK89645.1"/>
    </source>
</evidence>
<reference evidence="1" key="1">
    <citation type="submission" date="2021-06" db="EMBL/GenBank/DDBJ databases">
        <title>Direct submission.</title>
        <authorList>
            <person name="Lee C.-S."/>
            <person name="Jin L."/>
        </authorList>
    </citation>
    <scope>NUCLEOTIDE SEQUENCE</scope>
    <source>
        <strain evidence="1">Con5</strain>
    </source>
</reference>
<sequence>MADARFEDGAESPLYLGAEDAEDLKILAALVQDAVFPITEMTYQRQRREFALLLNRFRWEDRETADRAGRGYERVRAGLLIRDVLAVRSQGIDRAAQSTILSLLDISFAPGADGTGTLTLTLAGDGAIALDVETLDVTLRDVTRPYLAPSRKAPDHGP</sequence>
<dbReference type="AlphaFoldDB" id="A0A975S139"/>
<dbReference type="Proteomes" id="UP000679352">
    <property type="component" value="Chromosome"/>
</dbReference>
<proteinExistence type="predicted"/>
<dbReference type="EMBL" id="CP076361">
    <property type="protein sequence ID" value="QWK89645.1"/>
    <property type="molecule type" value="Genomic_DNA"/>
</dbReference>
<gene>
    <name evidence="1" type="ORF">KM031_12450</name>
</gene>
<evidence type="ECO:0000313" key="2">
    <source>
        <dbReference type="Proteomes" id="UP000679352"/>
    </source>
</evidence>
<keyword evidence="2" id="KW-1185">Reference proteome</keyword>